<reference evidence="3" key="1">
    <citation type="submission" date="2020-05" db="EMBL/GenBank/DDBJ databases">
        <authorList>
            <person name="Chiriac C."/>
            <person name="Salcher M."/>
            <person name="Ghai R."/>
            <person name="Kavagutti S V."/>
        </authorList>
    </citation>
    <scope>NUCLEOTIDE SEQUENCE</scope>
</reference>
<proteinExistence type="predicted"/>
<feature type="compositionally biased region" description="Low complexity" evidence="1">
    <location>
        <begin position="94"/>
        <end position="104"/>
    </location>
</feature>
<evidence type="ECO:0000256" key="1">
    <source>
        <dbReference type="SAM" id="MobiDB-lite"/>
    </source>
</evidence>
<name>A0A6J6M7R5_9ZZZZ</name>
<feature type="region of interest" description="Disordered" evidence="1">
    <location>
        <begin position="55"/>
        <end position="137"/>
    </location>
</feature>
<protein>
    <submittedName>
        <fullName evidence="3">Unannotated protein</fullName>
    </submittedName>
</protein>
<feature type="transmembrane region" description="Helical" evidence="2">
    <location>
        <begin position="34"/>
        <end position="52"/>
    </location>
</feature>
<keyword evidence="2" id="KW-1133">Transmembrane helix</keyword>
<accession>A0A6J6M7R5</accession>
<evidence type="ECO:0000256" key="2">
    <source>
        <dbReference type="SAM" id="Phobius"/>
    </source>
</evidence>
<evidence type="ECO:0000313" key="3">
    <source>
        <dbReference type="EMBL" id="CAB4670180.1"/>
    </source>
</evidence>
<organism evidence="3">
    <name type="scientific">freshwater metagenome</name>
    <dbReference type="NCBI Taxonomy" id="449393"/>
    <lineage>
        <taxon>unclassified sequences</taxon>
        <taxon>metagenomes</taxon>
        <taxon>ecological metagenomes</taxon>
    </lineage>
</organism>
<keyword evidence="2" id="KW-0812">Transmembrane</keyword>
<sequence length="289" mass="30818">MEFGRWANRPRLDVFGRIPLYMASHQPKVLAKRFFALAVVGVILSVVAPVIADENSAPSGTEMPAPEVSGEPIPADTPTDTPSEVPIPTDTTVASPSPSAMPSPDATRAPSDAGTETTTVFVDESPSPSPTPVGPLADQRMRVNIPNVLPVDPRATSRNLPAINLGGPRYLLACIEGSNLYFDIYAKNSPQSFFNSEQLVSGDMTSQLLISGTTEQVLAIMNSYGGMKAVATRSAIGSLYARLSFVAMTEPTLESAFCNQGSPSNFRIVYFRGLGLGMNLIKNSLVLKR</sequence>
<keyword evidence="2" id="KW-0472">Membrane</keyword>
<dbReference type="EMBL" id="CAEZWS010000058">
    <property type="protein sequence ID" value="CAB4670180.1"/>
    <property type="molecule type" value="Genomic_DNA"/>
</dbReference>
<gene>
    <name evidence="3" type="ORF">UFOPK2288_00994</name>
</gene>
<dbReference type="AlphaFoldDB" id="A0A6J6M7R5"/>